<keyword evidence="2 4" id="KW-0238">DNA-binding</keyword>
<dbReference type="PANTHER" id="PTHR30055:SF234">
    <property type="entry name" value="HTH-TYPE TRANSCRIPTIONAL REGULATOR BETI"/>
    <property type="match status" value="1"/>
</dbReference>
<dbReference type="Pfam" id="PF00440">
    <property type="entry name" value="TetR_N"/>
    <property type="match status" value="1"/>
</dbReference>
<keyword evidence="3" id="KW-0804">Transcription</keyword>
<evidence type="ECO:0000259" key="5">
    <source>
        <dbReference type="PROSITE" id="PS50977"/>
    </source>
</evidence>
<reference evidence="7" key="1">
    <citation type="submission" date="2020-05" db="EMBL/GenBank/DDBJ databases">
        <title>Novel species in genus Nocardioides.</title>
        <authorList>
            <person name="Zhang G."/>
        </authorList>
    </citation>
    <scope>NUCLEOTIDE SEQUENCE [LARGE SCALE GENOMIC DNA]</scope>
    <source>
        <strain evidence="7">zg-1050</strain>
    </source>
</reference>
<feature type="domain" description="HTH tetR-type" evidence="5">
    <location>
        <begin position="15"/>
        <end position="75"/>
    </location>
</feature>
<organism evidence="6 7">
    <name type="scientific">Berryella wangjianweii</name>
    <dbReference type="NCBI Taxonomy" id="2734634"/>
    <lineage>
        <taxon>Bacteria</taxon>
        <taxon>Bacillati</taxon>
        <taxon>Actinomycetota</taxon>
        <taxon>Coriobacteriia</taxon>
        <taxon>Eggerthellales</taxon>
        <taxon>Eggerthellaceae</taxon>
        <taxon>Berryella</taxon>
    </lineage>
</organism>
<dbReference type="KEGG" id="bwa:HLV38_00255"/>
<dbReference type="InterPro" id="IPR009057">
    <property type="entry name" value="Homeodomain-like_sf"/>
</dbReference>
<protein>
    <submittedName>
        <fullName evidence="6">TetR/AcrR family transcriptional regulator</fullName>
    </submittedName>
</protein>
<evidence type="ECO:0000313" key="7">
    <source>
        <dbReference type="Proteomes" id="UP000503297"/>
    </source>
</evidence>
<evidence type="ECO:0000256" key="1">
    <source>
        <dbReference type="ARBA" id="ARBA00023015"/>
    </source>
</evidence>
<dbReference type="RefSeq" id="WP_172301054.1">
    <property type="nucleotide sequence ID" value="NZ_CP053716.1"/>
</dbReference>
<evidence type="ECO:0000313" key="6">
    <source>
        <dbReference type="EMBL" id="QKF06723.1"/>
    </source>
</evidence>
<keyword evidence="7" id="KW-1185">Reference proteome</keyword>
<dbReference type="PRINTS" id="PR00455">
    <property type="entry name" value="HTHTETR"/>
</dbReference>
<dbReference type="SUPFAM" id="SSF46689">
    <property type="entry name" value="Homeodomain-like"/>
    <property type="match status" value="1"/>
</dbReference>
<dbReference type="Gene3D" id="1.10.357.10">
    <property type="entry name" value="Tetracycline Repressor, domain 2"/>
    <property type="match status" value="1"/>
</dbReference>
<proteinExistence type="predicted"/>
<evidence type="ECO:0000256" key="2">
    <source>
        <dbReference type="ARBA" id="ARBA00023125"/>
    </source>
</evidence>
<feature type="DNA-binding region" description="H-T-H motif" evidence="4">
    <location>
        <begin position="38"/>
        <end position="57"/>
    </location>
</feature>
<dbReference type="PANTHER" id="PTHR30055">
    <property type="entry name" value="HTH-TYPE TRANSCRIPTIONAL REGULATOR RUTR"/>
    <property type="match status" value="1"/>
</dbReference>
<dbReference type="PROSITE" id="PS50977">
    <property type="entry name" value="HTH_TETR_2"/>
    <property type="match status" value="1"/>
</dbReference>
<sequence length="215" mass="24271">MVTETRRQQQAARAIARRDDIVEAARCLYEEHGIAGTSLKSIADEVGVARSLIYHYFPDKDAITDAVLDTYVDDFIELVRNWNESRERGNVRKALVESVRVMRRGLFDRSSLRNDLANNENAGLYLRFSSRVAESLARYVTDTTVRDYASLHTVEIDHVFETFYVLISGMVSLMRRHPDTPDEVLEGVIAQTLHLDLSGTLVDADPADAGRARVL</sequence>
<evidence type="ECO:0000256" key="4">
    <source>
        <dbReference type="PROSITE-ProRule" id="PRU00335"/>
    </source>
</evidence>
<dbReference type="InterPro" id="IPR001647">
    <property type="entry name" value="HTH_TetR"/>
</dbReference>
<dbReference type="AlphaFoldDB" id="A0A6M8J216"/>
<accession>A0A6M8J216</accession>
<dbReference type="GO" id="GO:0003700">
    <property type="term" value="F:DNA-binding transcription factor activity"/>
    <property type="evidence" value="ECO:0007669"/>
    <property type="project" value="TreeGrafter"/>
</dbReference>
<dbReference type="Proteomes" id="UP000503297">
    <property type="component" value="Chromosome"/>
</dbReference>
<name>A0A6M8J216_9ACTN</name>
<evidence type="ECO:0000256" key="3">
    <source>
        <dbReference type="ARBA" id="ARBA00023163"/>
    </source>
</evidence>
<gene>
    <name evidence="6" type="ORF">HLV38_00255</name>
</gene>
<dbReference type="GO" id="GO:0000976">
    <property type="term" value="F:transcription cis-regulatory region binding"/>
    <property type="evidence" value="ECO:0007669"/>
    <property type="project" value="TreeGrafter"/>
</dbReference>
<keyword evidence="1" id="KW-0805">Transcription regulation</keyword>
<dbReference type="EMBL" id="CP053716">
    <property type="protein sequence ID" value="QKF06723.1"/>
    <property type="molecule type" value="Genomic_DNA"/>
</dbReference>
<dbReference type="InterPro" id="IPR050109">
    <property type="entry name" value="HTH-type_TetR-like_transc_reg"/>
</dbReference>